<dbReference type="GO" id="GO:0016746">
    <property type="term" value="F:acyltransferase activity"/>
    <property type="evidence" value="ECO:0007669"/>
    <property type="project" value="UniProtKB-KW"/>
</dbReference>
<evidence type="ECO:0000313" key="3">
    <source>
        <dbReference type="Proteomes" id="UP001596507"/>
    </source>
</evidence>
<dbReference type="PROSITE" id="PS51186">
    <property type="entry name" value="GNAT"/>
    <property type="match status" value="1"/>
</dbReference>
<dbReference type="Proteomes" id="UP001596507">
    <property type="component" value="Unassembled WGS sequence"/>
</dbReference>
<dbReference type="RefSeq" id="WP_262873376.1">
    <property type="nucleotide sequence ID" value="NZ_BAABKW010000002.1"/>
</dbReference>
<dbReference type="InterPro" id="IPR016181">
    <property type="entry name" value="Acyl_CoA_acyltransferase"/>
</dbReference>
<dbReference type="InterPro" id="IPR000182">
    <property type="entry name" value="GNAT_dom"/>
</dbReference>
<organism evidence="2 3">
    <name type="scientific">Microbacterium fluvii</name>
    <dbReference type="NCBI Taxonomy" id="415215"/>
    <lineage>
        <taxon>Bacteria</taxon>
        <taxon>Bacillati</taxon>
        <taxon>Actinomycetota</taxon>
        <taxon>Actinomycetes</taxon>
        <taxon>Micrococcales</taxon>
        <taxon>Microbacteriaceae</taxon>
        <taxon>Microbacterium</taxon>
    </lineage>
</organism>
<protein>
    <submittedName>
        <fullName evidence="2">GNAT family N-acetyltransferase</fullName>
        <ecNumber evidence="2">2.3.-.-</ecNumber>
    </submittedName>
</protein>
<proteinExistence type="predicted"/>
<keyword evidence="3" id="KW-1185">Reference proteome</keyword>
<gene>
    <name evidence="2" type="ORF">ACFQRL_05860</name>
</gene>
<dbReference type="Pfam" id="PF00583">
    <property type="entry name" value="Acetyltransf_1"/>
    <property type="match status" value="1"/>
</dbReference>
<keyword evidence="2" id="KW-0012">Acyltransferase</keyword>
<feature type="domain" description="N-acetyltransferase" evidence="1">
    <location>
        <begin position="27"/>
        <end position="186"/>
    </location>
</feature>
<dbReference type="Gene3D" id="3.40.630.30">
    <property type="match status" value="1"/>
</dbReference>
<evidence type="ECO:0000313" key="2">
    <source>
        <dbReference type="EMBL" id="MFC7268479.1"/>
    </source>
</evidence>
<evidence type="ECO:0000259" key="1">
    <source>
        <dbReference type="PROSITE" id="PS51186"/>
    </source>
</evidence>
<reference evidence="3" key="1">
    <citation type="journal article" date="2019" name="Int. J. Syst. Evol. Microbiol.">
        <title>The Global Catalogue of Microorganisms (GCM) 10K type strain sequencing project: providing services to taxonomists for standard genome sequencing and annotation.</title>
        <authorList>
            <consortium name="The Broad Institute Genomics Platform"/>
            <consortium name="The Broad Institute Genome Sequencing Center for Infectious Disease"/>
            <person name="Wu L."/>
            <person name="Ma J."/>
        </authorList>
    </citation>
    <scope>NUCLEOTIDE SEQUENCE [LARGE SCALE GENOMIC DNA]</scope>
    <source>
        <strain evidence="3">CGMCC 1.15772</strain>
    </source>
</reference>
<accession>A0ABW2HCA7</accession>
<keyword evidence="2" id="KW-0808">Transferase</keyword>
<comment type="caution">
    <text evidence="2">The sequence shown here is derived from an EMBL/GenBank/DDBJ whole genome shotgun (WGS) entry which is preliminary data.</text>
</comment>
<dbReference type="SUPFAM" id="SSF55729">
    <property type="entry name" value="Acyl-CoA N-acyltransferases (Nat)"/>
    <property type="match status" value="1"/>
</dbReference>
<dbReference type="EMBL" id="JBHTBE010000001">
    <property type="protein sequence ID" value="MFC7268479.1"/>
    <property type="molecule type" value="Genomic_DNA"/>
</dbReference>
<name>A0ABW2HCA7_9MICO</name>
<sequence>MTPATLEVERIGVPPSLADAQAEPFAAIARLSNAMCRHDTGHAHFDTTPGEMLPSWHDTADRRHTGFAVRRDGEVLGVAVLQIPTEADARNVEFDIIVDPRRWGEGVEDELVRQVECEAAALGRTALQTYTLHRADAVARVIAPESGWGGVPADDRQTRLMRAAGYRLEQVERNSVLDLPGSREAIERMLQTAREAAGADYRVLTWTLPTPSEHLDGFAFAISRMSTDVPMAGMLQAEEVWDAHRVRRRDRRLIDSGLTVSVACAQHVATGRIVAYTELTIGDDPTGATHQWGTLVVREHRGRRLGMLVKCANLLRWSEIAPRSPLVSTFNAEENRHMLDVNEAMGFVPAALAGAWQKTAAPIS</sequence>
<dbReference type="EC" id="2.3.-.-" evidence="2"/>